<name>A0A2J6SNP5_9HELO</name>
<dbReference type="RefSeq" id="XP_024729267.1">
    <property type="nucleotide sequence ID" value="XM_024881627.1"/>
</dbReference>
<evidence type="ECO:0000313" key="3">
    <source>
        <dbReference type="Proteomes" id="UP000235371"/>
    </source>
</evidence>
<proteinExistence type="predicted"/>
<feature type="region of interest" description="Disordered" evidence="1">
    <location>
        <begin position="74"/>
        <end position="95"/>
    </location>
</feature>
<evidence type="ECO:0000313" key="2">
    <source>
        <dbReference type="EMBL" id="PMD52363.1"/>
    </source>
</evidence>
<protein>
    <submittedName>
        <fullName evidence="2">Uncharacterized protein</fullName>
    </submittedName>
</protein>
<organism evidence="2 3">
    <name type="scientific">Hyaloscypha bicolor E</name>
    <dbReference type="NCBI Taxonomy" id="1095630"/>
    <lineage>
        <taxon>Eukaryota</taxon>
        <taxon>Fungi</taxon>
        <taxon>Dikarya</taxon>
        <taxon>Ascomycota</taxon>
        <taxon>Pezizomycotina</taxon>
        <taxon>Leotiomycetes</taxon>
        <taxon>Helotiales</taxon>
        <taxon>Hyaloscyphaceae</taxon>
        <taxon>Hyaloscypha</taxon>
        <taxon>Hyaloscypha bicolor</taxon>
    </lineage>
</organism>
<reference evidence="2 3" key="1">
    <citation type="submission" date="2016-04" db="EMBL/GenBank/DDBJ databases">
        <title>A degradative enzymes factory behind the ericoid mycorrhizal symbiosis.</title>
        <authorList>
            <consortium name="DOE Joint Genome Institute"/>
            <person name="Martino E."/>
            <person name="Morin E."/>
            <person name="Grelet G."/>
            <person name="Kuo A."/>
            <person name="Kohler A."/>
            <person name="Daghino S."/>
            <person name="Barry K."/>
            <person name="Choi C."/>
            <person name="Cichocki N."/>
            <person name="Clum A."/>
            <person name="Copeland A."/>
            <person name="Hainaut M."/>
            <person name="Haridas S."/>
            <person name="Labutti K."/>
            <person name="Lindquist E."/>
            <person name="Lipzen A."/>
            <person name="Khouja H.-R."/>
            <person name="Murat C."/>
            <person name="Ohm R."/>
            <person name="Olson A."/>
            <person name="Spatafora J."/>
            <person name="Veneault-Fourrey C."/>
            <person name="Henrissat B."/>
            <person name="Grigoriev I."/>
            <person name="Martin F."/>
            <person name="Perotto S."/>
        </authorList>
    </citation>
    <scope>NUCLEOTIDE SEQUENCE [LARGE SCALE GENOMIC DNA]</scope>
    <source>
        <strain evidence="2 3">E</strain>
    </source>
</reference>
<dbReference type="InParanoid" id="A0A2J6SNP5"/>
<sequence>MTEVAFSNLQQQFPAPLHLTHLRPQVPPIWAMLPLQCITPPSQQPQFPTYTLQTAELPQPHSFRSSSIICLRSKTSTSGSNPGSSPIAGEASSCT</sequence>
<gene>
    <name evidence="2" type="ORF">K444DRAFT_620016</name>
</gene>
<evidence type="ECO:0000256" key="1">
    <source>
        <dbReference type="SAM" id="MobiDB-lite"/>
    </source>
</evidence>
<keyword evidence="3" id="KW-1185">Reference proteome</keyword>
<feature type="compositionally biased region" description="Low complexity" evidence="1">
    <location>
        <begin position="74"/>
        <end position="86"/>
    </location>
</feature>
<dbReference type="GeneID" id="36589704"/>
<dbReference type="Proteomes" id="UP000235371">
    <property type="component" value="Unassembled WGS sequence"/>
</dbReference>
<accession>A0A2J6SNP5</accession>
<dbReference type="EMBL" id="KZ613905">
    <property type="protein sequence ID" value="PMD52363.1"/>
    <property type="molecule type" value="Genomic_DNA"/>
</dbReference>
<dbReference type="AlphaFoldDB" id="A0A2J6SNP5"/>